<feature type="chain" id="PRO_5002540674" description="DUF5667 domain-containing protein" evidence="1">
    <location>
        <begin position="26"/>
        <end position="183"/>
    </location>
</feature>
<reference evidence="3 4" key="1">
    <citation type="journal article" date="2015" name="Nature">
        <title>rRNA introns, odd ribosomes, and small enigmatic genomes across a large radiation of phyla.</title>
        <authorList>
            <person name="Brown C.T."/>
            <person name="Hug L.A."/>
            <person name="Thomas B.C."/>
            <person name="Sharon I."/>
            <person name="Castelle C.J."/>
            <person name="Singh A."/>
            <person name="Wilkins M.J."/>
            <person name="Williams K.H."/>
            <person name="Banfield J.F."/>
        </authorList>
    </citation>
    <scope>NUCLEOTIDE SEQUENCE [LARGE SCALE GENOMIC DNA]</scope>
</reference>
<evidence type="ECO:0000313" key="4">
    <source>
        <dbReference type="Proteomes" id="UP000034739"/>
    </source>
</evidence>
<feature type="domain" description="DUF5667" evidence="2">
    <location>
        <begin position="48"/>
        <end position="156"/>
    </location>
</feature>
<dbReference type="Pfam" id="PF18915">
    <property type="entry name" value="DUF5667"/>
    <property type="match status" value="1"/>
</dbReference>
<organism evidence="3 4">
    <name type="scientific">Candidatus Gottesmanbacteria bacterium GW2011_GWA2_47_9</name>
    <dbReference type="NCBI Taxonomy" id="1618445"/>
    <lineage>
        <taxon>Bacteria</taxon>
        <taxon>Candidatus Gottesmaniibacteriota</taxon>
    </lineage>
</organism>
<proteinExistence type="predicted"/>
<comment type="caution">
    <text evidence="3">The sequence shown here is derived from an EMBL/GenBank/DDBJ whole genome shotgun (WGS) entry which is preliminary data.</text>
</comment>
<name>A0A0G1WZ29_9BACT</name>
<sequence>MVVKRILLVLTAISLLLVSTTSVSAQENTVQPSPTPIQYISYDLAFPGMLPDHPLYKLKVLRDKIQIQLIADPEEKIEFYLRLADKGMLAAAMLVDKQNIPLAQTTALKAEHNITLLINELFRAERAPSANLIERLKTASLKHQEVLSSLLPRVSENERTSFETVIGFSKRNLQSVEDYLNER</sequence>
<evidence type="ECO:0000259" key="2">
    <source>
        <dbReference type="Pfam" id="PF18915"/>
    </source>
</evidence>
<dbReference type="InterPro" id="IPR043725">
    <property type="entry name" value="DUF5667"/>
</dbReference>
<accession>A0A0G1WZ29</accession>
<dbReference type="Proteomes" id="UP000034739">
    <property type="component" value="Unassembled WGS sequence"/>
</dbReference>
<evidence type="ECO:0000313" key="3">
    <source>
        <dbReference type="EMBL" id="KKU87485.1"/>
    </source>
</evidence>
<keyword evidence="1" id="KW-0732">Signal</keyword>
<gene>
    <name evidence="3" type="ORF">UY16_C0026G0002</name>
</gene>
<feature type="signal peptide" evidence="1">
    <location>
        <begin position="1"/>
        <end position="25"/>
    </location>
</feature>
<dbReference type="AlphaFoldDB" id="A0A0G1WZ29"/>
<protein>
    <recommendedName>
        <fullName evidence="2">DUF5667 domain-containing protein</fullName>
    </recommendedName>
</protein>
<dbReference type="EMBL" id="LCOY01000026">
    <property type="protein sequence ID" value="KKU87485.1"/>
    <property type="molecule type" value="Genomic_DNA"/>
</dbReference>
<evidence type="ECO:0000256" key="1">
    <source>
        <dbReference type="SAM" id="SignalP"/>
    </source>
</evidence>